<gene>
    <name evidence="2" type="ORF">GNP93_00410</name>
</gene>
<dbReference type="Pfam" id="PF03861">
    <property type="entry name" value="ANTAR"/>
    <property type="match status" value="1"/>
</dbReference>
<evidence type="ECO:0000313" key="3">
    <source>
        <dbReference type="Proteomes" id="UP000450917"/>
    </source>
</evidence>
<evidence type="ECO:0000259" key="1">
    <source>
        <dbReference type="PROSITE" id="PS50921"/>
    </source>
</evidence>
<proteinExistence type="predicted"/>
<organism evidence="2 3">
    <name type="scientific">Paenibacillus validus</name>
    <dbReference type="NCBI Taxonomy" id="44253"/>
    <lineage>
        <taxon>Bacteria</taxon>
        <taxon>Bacillati</taxon>
        <taxon>Bacillota</taxon>
        <taxon>Bacilli</taxon>
        <taxon>Bacillales</taxon>
        <taxon>Paenibacillaceae</taxon>
        <taxon>Paenibacillus</taxon>
    </lineage>
</organism>
<evidence type="ECO:0000313" key="2">
    <source>
        <dbReference type="EMBL" id="MUG69127.1"/>
    </source>
</evidence>
<feature type="domain" description="ANTAR" evidence="1">
    <location>
        <begin position="150"/>
        <end position="211"/>
    </location>
</feature>
<dbReference type="PROSITE" id="PS50921">
    <property type="entry name" value="ANTAR"/>
    <property type="match status" value="1"/>
</dbReference>
<accession>A0A7X3CQF9</accession>
<dbReference type="InterPro" id="IPR011006">
    <property type="entry name" value="CheY-like_superfamily"/>
</dbReference>
<dbReference type="InterPro" id="IPR005561">
    <property type="entry name" value="ANTAR"/>
</dbReference>
<name>A0A7X3CQF9_9BACL</name>
<dbReference type="InterPro" id="IPR036388">
    <property type="entry name" value="WH-like_DNA-bd_sf"/>
</dbReference>
<dbReference type="EMBL" id="WNZX01000001">
    <property type="protein sequence ID" value="MUG69127.1"/>
    <property type="molecule type" value="Genomic_DNA"/>
</dbReference>
<dbReference type="Proteomes" id="UP000450917">
    <property type="component" value="Unassembled WGS sequence"/>
</dbReference>
<reference evidence="2 3" key="1">
    <citation type="submission" date="2019-11" db="EMBL/GenBank/DDBJ databases">
        <title>Draft genome sequences of five Paenibacillus species of dairy origin.</title>
        <authorList>
            <person name="Olajide A.M."/>
            <person name="Chen S."/>
            <person name="Lapointe G."/>
        </authorList>
    </citation>
    <scope>NUCLEOTIDE SEQUENCE [LARGE SCALE GENOMIC DNA]</scope>
    <source>
        <strain evidence="2 3">2CS3</strain>
    </source>
</reference>
<sequence>MTQYEIIIRGGVDMLQSFLLIDELEPTRAAASMPSIRKDPDAVIKESVPEAMLKDMGFRVYAAFSSKELSFHIGKADAVLLSVPTDQVANWRSRVLAERSLPVFWWCDRETFPSHACKLDPGIDGLLGSCMSELEIHCALLLGVNHYFQRTEWQQEREQLLSKLEERKWVDQAKRILCEIKHISEAEAYDFLRKQAMNERKRMVDVATSIVKVYQLLQDENKGGRRR</sequence>
<dbReference type="GO" id="GO:0003723">
    <property type="term" value="F:RNA binding"/>
    <property type="evidence" value="ECO:0007669"/>
    <property type="project" value="InterPro"/>
</dbReference>
<protein>
    <submittedName>
        <fullName evidence="2">ANTAR domain-containing protein</fullName>
    </submittedName>
</protein>
<comment type="caution">
    <text evidence="2">The sequence shown here is derived from an EMBL/GenBank/DDBJ whole genome shotgun (WGS) entry which is preliminary data.</text>
</comment>
<dbReference type="SMART" id="SM01012">
    <property type="entry name" value="ANTAR"/>
    <property type="match status" value="1"/>
</dbReference>
<keyword evidence="3" id="KW-1185">Reference proteome</keyword>
<dbReference type="AlphaFoldDB" id="A0A7X3CQF9"/>
<dbReference type="SUPFAM" id="SSF52172">
    <property type="entry name" value="CheY-like"/>
    <property type="match status" value="1"/>
</dbReference>
<dbReference type="Gene3D" id="1.10.10.10">
    <property type="entry name" value="Winged helix-like DNA-binding domain superfamily/Winged helix DNA-binding domain"/>
    <property type="match status" value="1"/>
</dbReference>